<dbReference type="EMBL" id="CAKOGL010000013">
    <property type="protein sequence ID" value="CAH2093601.1"/>
    <property type="molecule type" value="Genomic_DNA"/>
</dbReference>
<keyword evidence="4" id="KW-1185">Reference proteome</keyword>
<feature type="compositionally biased region" description="Acidic residues" evidence="1">
    <location>
        <begin position="57"/>
        <end position="66"/>
    </location>
</feature>
<protein>
    <recommendedName>
        <fullName evidence="2">PiggyBac transposable element-derived protein domain-containing protein</fullName>
    </recommendedName>
</protein>
<evidence type="ECO:0000256" key="1">
    <source>
        <dbReference type="SAM" id="MobiDB-lite"/>
    </source>
</evidence>
<organism evidence="3 4">
    <name type="scientific">Euphydryas editha</name>
    <name type="common">Edith's checkerspot</name>
    <dbReference type="NCBI Taxonomy" id="104508"/>
    <lineage>
        <taxon>Eukaryota</taxon>
        <taxon>Metazoa</taxon>
        <taxon>Ecdysozoa</taxon>
        <taxon>Arthropoda</taxon>
        <taxon>Hexapoda</taxon>
        <taxon>Insecta</taxon>
        <taxon>Pterygota</taxon>
        <taxon>Neoptera</taxon>
        <taxon>Endopterygota</taxon>
        <taxon>Lepidoptera</taxon>
        <taxon>Glossata</taxon>
        <taxon>Ditrysia</taxon>
        <taxon>Papilionoidea</taxon>
        <taxon>Nymphalidae</taxon>
        <taxon>Nymphalinae</taxon>
        <taxon>Euphydryas</taxon>
    </lineage>
</organism>
<dbReference type="InterPro" id="IPR029526">
    <property type="entry name" value="PGBD"/>
</dbReference>
<evidence type="ECO:0000259" key="2">
    <source>
        <dbReference type="Pfam" id="PF13843"/>
    </source>
</evidence>
<proteinExistence type="predicted"/>
<dbReference type="AlphaFoldDB" id="A0AAU9U280"/>
<accession>A0AAU9U280</accession>
<dbReference type="Pfam" id="PF13843">
    <property type="entry name" value="DDE_Tnp_1_7"/>
    <property type="match status" value="1"/>
</dbReference>
<gene>
    <name evidence="3" type="ORF">EEDITHA_LOCUS9253</name>
</gene>
<name>A0AAU9U280_EUPED</name>
<reference evidence="3" key="1">
    <citation type="submission" date="2022-03" db="EMBL/GenBank/DDBJ databases">
        <authorList>
            <person name="Tunstrom K."/>
        </authorList>
    </citation>
    <scope>NUCLEOTIDE SEQUENCE</scope>
</reference>
<feature type="compositionally biased region" description="Polar residues" evidence="1">
    <location>
        <begin position="88"/>
        <end position="106"/>
    </location>
</feature>
<evidence type="ECO:0000313" key="3">
    <source>
        <dbReference type="EMBL" id="CAH2093601.1"/>
    </source>
</evidence>
<feature type="domain" description="PiggyBac transposable element-derived protein" evidence="2">
    <location>
        <begin position="163"/>
        <end position="518"/>
    </location>
</feature>
<feature type="region of interest" description="Disordered" evidence="1">
    <location>
        <begin position="16"/>
        <end position="109"/>
    </location>
</feature>
<feature type="compositionally biased region" description="Low complexity" evidence="1">
    <location>
        <begin position="22"/>
        <end position="34"/>
    </location>
</feature>
<dbReference type="PANTHER" id="PTHR46599">
    <property type="entry name" value="PIGGYBAC TRANSPOSABLE ELEMENT-DERIVED PROTEIN 4"/>
    <property type="match status" value="1"/>
</dbReference>
<comment type="caution">
    <text evidence="3">The sequence shown here is derived from an EMBL/GenBank/DDBJ whole genome shotgun (WGS) entry which is preliminary data.</text>
</comment>
<sequence>MPRKLTTEELLHILEESDLELSNNDTDSNGTNSDVQDEPYFDDSDGGMQEPSIFADDNVDDPDYDPGDISHSNIISEAFYGHGKDSPEGSSDTVTNSPQPGTSRILQENRARRWTAGEILRLSPQEINKIDEENGWKQEILPLSRYPYNVSTILHIQGDQSVVSIYRQILTDEVLDLMISQTNLYATQMKQNGNMAMHSRMNRWTNVTQGEMLKFIGLYMLMGIVKFPTLESHWKRDAIYYHPIFHNVNMSYNRFTSILRCWHFVDNEASRDPQERLYKIKPLLDLVINNWKSLHTPGECVVIDESMMPFRGRISFRQYNPSKAHKYGLKIYKLCTEEGFIWNYVIYIGSDPEIADLDKPGSVVVQLCDGLLDAGRVVVCDNFYNSVGLAKYLLQRKTDLCGTIRVNRVDLPWAIKIKKMGPKKGELVARQKGKVTVMKWRDKRDVAVISTCHDASMQMSSGYRPILKPKAVLFYNDRKKGIDLSDQLSSYYDPKRKTLSWYKKIALDVLICASVTNATLLYDKIHPTANRKSRKTILQAQQEIIREFLQLDSSSHTSANTLTNSPRPSTSSITSQHFLTKIQRKKDNKIIRKRCKGCYEDLRKDGTSWEIAAKQVKRVDTECLDCKKTFCLPCFKNKHN</sequence>
<feature type="compositionally biased region" description="Acidic residues" evidence="1">
    <location>
        <begin position="35"/>
        <end position="45"/>
    </location>
</feature>
<evidence type="ECO:0000313" key="4">
    <source>
        <dbReference type="Proteomes" id="UP001153954"/>
    </source>
</evidence>
<dbReference type="PANTHER" id="PTHR46599:SF3">
    <property type="entry name" value="PIGGYBAC TRANSPOSABLE ELEMENT-DERIVED PROTEIN 4"/>
    <property type="match status" value="1"/>
</dbReference>
<dbReference type="Proteomes" id="UP001153954">
    <property type="component" value="Unassembled WGS sequence"/>
</dbReference>